<dbReference type="InterPro" id="IPR007684">
    <property type="entry name" value="Znf_Ogr/Delta"/>
</dbReference>
<dbReference type="AlphaFoldDB" id="A0A1G8IY73"/>
<feature type="region of interest" description="Disordered" evidence="1">
    <location>
        <begin position="57"/>
        <end position="80"/>
    </location>
</feature>
<sequence>MRFTIACPLCSTRAIARTSRKLSDTMREITFRCDNDECGHVYIAQLEVVRTIVPSGRYGSHPDIPLSGRSRAAHWQAPHQ</sequence>
<name>A0A1G8IY73_9BURK</name>
<dbReference type="RefSeq" id="WP_090691378.1">
    <property type="nucleotide sequence ID" value="NZ_CADERL010000008.1"/>
</dbReference>
<proteinExistence type="predicted"/>
<dbReference type="Proteomes" id="UP000199706">
    <property type="component" value="Unassembled WGS sequence"/>
</dbReference>
<gene>
    <name evidence="3" type="ORF">SAMN05216466_11964</name>
</gene>
<evidence type="ECO:0000256" key="1">
    <source>
        <dbReference type="SAM" id="MobiDB-lite"/>
    </source>
</evidence>
<feature type="domain" description="Zinc finger Ogr/Delta-type" evidence="2">
    <location>
        <begin position="7"/>
        <end position="52"/>
    </location>
</feature>
<accession>A0A1G8IY73</accession>
<evidence type="ECO:0000259" key="2">
    <source>
        <dbReference type="Pfam" id="PF04606"/>
    </source>
</evidence>
<protein>
    <submittedName>
        <fullName evidence="3">Ogr/Delta-like zinc finger</fullName>
    </submittedName>
</protein>
<dbReference type="Pfam" id="PF04606">
    <property type="entry name" value="Ogr_Delta"/>
    <property type="match status" value="1"/>
</dbReference>
<dbReference type="OrthoDB" id="6895359at2"/>
<organism evidence="3 4">
    <name type="scientific">Paraburkholderia phenazinium</name>
    <dbReference type="NCBI Taxonomy" id="60549"/>
    <lineage>
        <taxon>Bacteria</taxon>
        <taxon>Pseudomonadati</taxon>
        <taxon>Pseudomonadota</taxon>
        <taxon>Betaproteobacteria</taxon>
        <taxon>Burkholderiales</taxon>
        <taxon>Burkholderiaceae</taxon>
        <taxon>Paraburkholderia</taxon>
    </lineage>
</organism>
<reference evidence="3 4" key="1">
    <citation type="submission" date="2016-10" db="EMBL/GenBank/DDBJ databases">
        <authorList>
            <person name="de Groot N.N."/>
        </authorList>
    </citation>
    <scope>NUCLEOTIDE SEQUENCE [LARGE SCALE GENOMIC DNA]</scope>
    <source>
        <strain evidence="3 4">LMG 2247</strain>
    </source>
</reference>
<dbReference type="EMBL" id="FNCJ01000019">
    <property type="protein sequence ID" value="SDI23924.1"/>
    <property type="molecule type" value="Genomic_DNA"/>
</dbReference>
<evidence type="ECO:0000313" key="3">
    <source>
        <dbReference type="EMBL" id="SDI23924.1"/>
    </source>
</evidence>
<evidence type="ECO:0000313" key="4">
    <source>
        <dbReference type="Proteomes" id="UP000199706"/>
    </source>
</evidence>